<sequence>MSLIFPTVKYKNREGFLQDFVKATVAFGIFSLCCRKTLDSVSTLIKIDYKFEKLAAFNHTELSRFGN</sequence>
<evidence type="ECO:0000313" key="1">
    <source>
        <dbReference type="EMBL" id="RUR86716.1"/>
    </source>
</evidence>
<dbReference type="Proteomes" id="UP000268857">
    <property type="component" value="Unassembled WGS sequence"/>
</dbReference>
<reference evidence="1 2" key="1">
    <citation type="journal article" date="2019" name="Genome Biol. Evol.">
        <title>Day and night: Metabolic profiles and evolutionary relationships of six axenic non-marine cyanobacteria.</title>
        <authorList>
            <person name="Will S.E."/>
            <person name="Henke P."/>
            <person name="Boedeker C."/>
            <person name="Huang S."/>
            <person name="Brinkmann H."/>
            <person name="Rohde M."/>
            <person name="Jarek M."/>
            <person name="Friedl T."/>
            <person name="Seufert S."/>
            <person name="Schumacher M."/>
            <person name="Overmann J."/>
            <person name="Neumann-Schaal M."/>
            <person name="Petersen J."/>
        </authorList>
    </citation>
    <scope>NUCLEOTIDE SEQUENCE [LARGE SCALE GENOMIC DNA]</scope>
    <source>
        <strain evidence="1 2">PCC 6912</strain>
    </source>
</reference>
<name>A0A433NRB8_CHLFR</name>
<evidence type="ECO:0000313" key="2">
    <source>
        <dbReference type="Proteomes" id="UP000268857"/>
    </source>
</evidence>
<proteinExistence type="predicted"/>
<accession>A0A433NRB8</accession>
<organism evidence="1 2">
    <name type="scientific">Chlorogloeopsis fritschii PCC 6912</name>
    <dbReference type="NCBI Taxonomy" id="211165"/>
    <lineage>
        <taxon>Bacteria</taxon>
        <taxon>Bacillati</taxon>
        <taxon>Cyanobacteriota</taxon>
        <taxon>Cyanophyceae</taxon>
        <taxon>Nostocales</taxon>
        <taxon>Chlorogloeopsidaceae</taxon>
        <taxon>Chlorogloeopsis</taxon>
    </lineage>
</organism>
<keyword evidence="2" id="KW-1185">Reference proteome</keyword>
<dbReference type="EMBL" id="RSCJ01000001">
    <property type="protein sequence ID" value="RUR86716.1"/>
    <property type="molecule type" value="Genomic_DNA"/>
</dbReference>
<gene>
    <name evidence="1" type="ORF">PCC6912_01590</name>
</gene>
<dbReference type="AlphaFoldDB" id="A0A433NRB8"/>
<protein>
    <submittedName>
        <fullName evidence="1">Uncharacterized protein</fullName>
    </submittedName>
</protein>
<comment type="caution">
    <text evidence="1">The sequence shown here is derived from an EMBL/GenBank/DDBJ whole genome shotgun (WGS) entry which is preliminary data.</text>
</comment>